<proteinExistence type="predicted"/>
<organism evidence="1 2">
    <name type="scientific">Stylosanthes scabra</name>
    <dbReference type="NCBI Taxonomy" id="79078"/>
    <lineage>
        <taxon>Eukaryota</taxon>
        <taxon>Viridiplantae</taxon>
        <taxon>Streptophyta</taxon>
        <taxon>Embryophyta</taxon>
        <taxon>Tracheophyta</taxon>
        <taxon>Spermatophyta</taxon>
        <taxon>Magnoliopsida</taxon>
        <taxon>eudicotyledons</taxon>
        <taxon>Gunneridae</taxon>
        <taxon>Pentapetalae</taxon>
        <taxon>rosids</taxon>
        <taxon>fabids</taxon>
        <taxon>Fabales</taxon>
        <taxon>Fabaceae</taxon>
        <taxon>Papilionoideae</taxon>
        <taxon>50 kb inversion clade</taxon>
        <taxon>dalbergioids sensu lato</taxon>
        <taxon>Dalbergieae</taxon>
        <taxon>Pterocarpus clade</taxon>
        <taxon>Stylosanthes</taxon>
    </lineage>
</organism>
<dbReference type="EMBL" id="JASCZI010063410">
    <property type="protein sequence ID" value="MED6141262.1"/>
    <property type="molecule type" value="Genomic_DNA"/>
</dbReference>
<reference evidence="1 2" key="1">
    <citation type="journal article" date="2023" name="Plants (Basel)">
        <title>Bridging the Gap: Combining Genomics and Transcriptomics Approaches to Understand Stylosanthes scabra, an Orphan Legume from the Brazilian Caatinga.</title>
        <authorList>
            <person name="Ferreira-Neto J.R.C."/>
            <person name="da Silva M.D."/>
            <person name="Binneck E."/>
            <person name="de Melo N.F."/>
            <person name="da Silva R.H."/>
            <person name="de Melo A.L.T.M."/>
            <person name="Pandolfi V."/>
            <person name="Bustamante F.O."/>
            <person name="Brasileiro-Vidal A.C."/>
            <person name="Benko-Iseppon A.M."/>
        </authorList>
    </citation>
    <scope>NUCLEOTIDE SEQUENCE [LARGE SCALE GENOMIC DNA]</scope>
    <source>
        <tissue evidence="1">Leaves</tissue>
    </source>
</reference>
<keyword evidence="2" id="KW-1185">Reference proteome</keyword>
<protein>
    <submittedName>
        <fullName evidence="1">Uncharacterized protein</fullName>
    </submittedName>
</protein>
<evidence type="ECO:0000313" key="2">
    <source>
        <dbReference type="Proteomes" id="UP001341840"/>
    </source>
</evidence>
<sequence>MTTKIKTLGFDDELGTTKARCNHPKGVPTEMAAELGLIRVRSEMTTKIKTLGFDDELGTTKARCNHPKGVPTEVSHEGKAMGYLEKLATSILWFNILFNDLAPHRRIL</sequence>
<accession>A0ABU6SXR4</accession>
<gene>
    <name evidence="1" type="ORF">PIB30_101590</name>
</gene>
<comment type="caution">
    <text evidence="1">The sequence shown here is derived from an EMBL/GenBank/DDBJ whole genome shotgun (WGS) entry which is preliminary data.</text>
</comment>
<dbReference type="Proteomes" id="UP001341840">
    <property type="component" value="Unassembled WGS sequence"/>
</dbReference>
<evidence type="ECO:0000313" key="1">
    <source>
        <dbReference type="EMBL" id="MED6141262.1"/>
    </source>
</evidence>
<name>A0ABU6SXR4_9FABA</name>